<dbReference type="STRING" id="29313.BHQ16_06840"/>
<evidence type="ECO:0000256" key="2">
    <source>
        <dbReference type="ARBA" id="ARBA00011344"/>
    </source>
</evidence>
<evidence type="ECO:0000313" key="10">
    <source>
        <dbReference type="EMBL" id="SRX91850.1"/>
    </source>
</evidence>
<dbReference type="InterPro" id="IPR036388">
    <property type="entry name" value="WH-like_DNA-bd_sf"/>
</dbReference>
<gene>
    <name evidence="10" type="ORF">MSP7336_00071</name>
</gene>
<evidence type="ECO:0000256" key="4">
    <source>
        <dbReference type="ARBA" id="ARBA00023082"/>
    </source>
</evidence>
<dbReference type="GO" id="GO:0016987">
    <property type="term" value="F:sigma factor activity"/>
    <property type="evidence" value="ECO:0007669"/>
    <property type="project" value="UniProtKB-KW"/>
</dbReference>
<comment type="subunit">
    <text evidence="2">Interacts transiently with the RNA polymerase catalytic core formed by RpoA, RpoB, RpoC and RpoZ (2 alpha, 1 beta, 1 beta' and 1 omega subunit) to form the RNA polymerase holoenzyme that can initiate transcription.</text>
</comment>
<dbReference type="SUPFAM" id="SSF88946">
    <property type="entry name" value="Sigma2 domain of RNA polymerase sigma factors"/>
    <property type="match status" value="1"/>
</dbReference>
<proteinExistence type="inferred from homology"/>
<keyword evidence="11" id="KW-1185">Reference proteome</keyword>
<dbReference type="InterPro" id="IPR013249">
    <property type="entry name" value="RNA_pol_sigma70_r4_t2"/>
</dbReference>
<evidence type="ECO:0000259" key="9">
    <source>
        <dbReference type="Pfam" id="PF12680"/>
    </source>
</evidence>
<reference evidence="10 11" key="1">
    <citation type="submission" date="2018-05" db="EMBL/GenBank/DDBJ databases">
        <authorList>
            <consortium name="IHU Genomes"/>
        </authorList>
    </citation>
    <scope>NUCLEOTIDE SEQUENCE [LARGE SCALE GENOMIC DNA]</scope>
    <source>
        <strain evidence="10 11">P7336</strain>
    </source>
</reference>
<sequence length="306" mass="33013">MTVAQRADEFEALRPHLLAVAYRLTGTFADAEDIVQEAWLRWDAADNREEIADLRAWLTTVVSRLGLDRLRSAAHRRETYFGEWLPEPVVTGIDAADPLTAVVAGEDARFAAMVVLERLSPDQRVAFVLHDGFGVPFTEIAEVLGTSAAAARQLASRARRAVADAPPPAPDPTHNEVVGKLMAALASGDMAAAVELLHPDVTFTGDSNRKAPTAARVIHGADKVVRFMLGLAQRYGPSFYTANQLALVNGELGAYTSGTSGDDGYQAMMPRVTAMTVRDGKICAIWDIANPDKFTGSPLRQRSDDG</sequence>
<name>A0A1E3TIA6_MYCSH</name>
<dbReference type="InterPro" id="IPR013324">
    <property type="entry name" value="RNA_pol_sigma_r3/r4-like"/>
</dbReference>
<evidence type="ECO:0000256" key="6">
    <source>
        <dbReference type="ARBA" id="ARBA00023163"/>
    </source>
</evidence>
<evidence type="ECO:0000259" key="8">
    <source>
        <dbReference type="Pfam" id="PF08281"/>
    </source>
</evidence>
<dbReference type="Gene3D" id="3.10.450.50">
    <property type="match status" value="1"/>
</dbReference>
<dbReference type="Gene3D" id="1.10.10.10">
    <property type="entry name" value="Winged helix-like DNA-binding domain superfamily/Winged helix DNA-binding domain"/>
    <property type="match status" value="1"/>
</dbReference>
<dbReference type="PANTHER" id="PTHR30173:SF36">
    <property type="entry name" value="ECF RNA POLYMERASE SIGMA FACTOR SIGJ"/>
    <property type="match status" value="1"/>
</dbReference>
<evidence type="ECO:0000256" key="5">
    <source>
        <dbReference type="ARBA" id="ARBA00023125"/>
    </source>
</evidence>
<keyword evidence="3" id="KW-0805">Transcription regulation</keyword>
<dbReference type="SUPFAM" id="SSF88659">
    <property type="entry name" value="Sigma3 and sigma4 domains of RNA polymerase sigma factors"/>
    <property type="match status" value="1"/>
</dbReference>
<dbReference type="InterPro" id="IPR032710">
    <property type="entry name" value="NTF2-like_dom_sf"/>
</dbReference>
<dbReference type="InterPro" id="IPR007627">
    <property type="entry name" value="RNA_pol_sigma70_r2"/>
</dbReference>
<dbReference type="CDD" id="cd06171">
    <property type="entry name" value="Sigma70_r4"/>
    <property type="match status" value="1"/>
</dbReference>
<evidence type="ECO:0000256" key="1">
    <source>
        <dbReference type="ARBA" id="ARBA00010641"/>
    </source>
</evidence>
<dbReference type="OrthoDB" id="3211555at2"/>
<dbReference type="SUPFAM" id="SSF54427">
    <property type="entry name" value="NTF2-like"/>
    <property type="match status" value="1"/>
</dbReference>
<dbReference type="Pfam" id="PF12680">
    <property type="entry name" value="SnoaL_2"/>
    <property type="match status" value="1"/>
</dbReference>
<dbReference type="Gene3D" id="1.10.1740.10">
    <property type="match status" value="1"/>
</dbReference>
<dbReference type="EMBL" id="UEGW01000001">
    <property type="protein sequence ID" value="SRX91850.1"/>
    <property type="molecule type" value="Genomic_DNA"/>
</dbReference>
<keyword evidence="6" id="KW-0804">Transcription</keyword>
<dbReference type="AlphaFoldDB" id="A0A1E3TIA6"/>
<dbReference type="InterPro" id="IPR013325">
    <property type="entry name" value="RNA_pol_sigma_r2"/>
</dbReference>
<comment type="similarity">
    <text evidence="1">Belongs to the sigma-70 factor family. ECF subfamily.</text>
</comment>
<dbReference type="InterPro" id="IPR014284">
    <property type="entry name" value="RNA_pol_sigma-70_dom"/>
</dbReference>
<dbReference type="RefSeq" id="WP_069395281.1">
    <property type="nucleotide sequence ID" value="NZ_JACKUN010000014.1"/>
</dbReference>
<evidence type="ECO:0000259" key="7">
    <source>
        <dbReference type="Pfam" id="PF04542"/>
    </source>
</evidence>
<protein>
    <submittedName>
        <fullName evidence="10">Putative alternative RNA polymerase sigma factor SigJ [Mycobacterium tuberculosis H37Rv]</fullName>
    </submittedName>
</protein>
<dbReference type="InterPro" id="IPR052704">
    <property type="entry name" value="ECF_Sigma-70_Domain"/>
</dbReference>
<keyword evidence="5" id="KW-0238">DNA-binding</keyword>
<dbReference type="Proteomes" id="UP000252015">
    <property type="component" value="Unassembled WGS sequence"/>
</dbReference>
<evidence type="ECO:0000256" key="3">
    <source>
        <dbReference type="ARBA" id="ARBA00023015"/>
    </source>
</evidence>
<dbReference type="Pfam" id="PF08281">
    <property type="entry name" value="Sigma70_r4_2"/>
    <property type="match status" value="1"/>
</dbReference>
<dbReference type="InterPro" id="IPR037401">
    <property type="entry name" value="SnoaL-like"/>
</dbReference>
<dbReference type="PANTHER" id="PTHR30173">
    <property type="entry name" value="SIGMA 19 FACTOR"/>
    <property type="match status" value="1"/>
</dbReference>
<dbReference type="NCBIfam" id="TIGR02937">
    <property type="entry name" value="sigma70-ECF"/>
    <property type="match status" value="1"/>
</dbReference>
<feature type="domain" description="SnoaL-like" evidence="9">
    <location>
        <begin position="180"/>
        <end position="284"/>
    </location>
</feature>
<feature type="domain" description="RNA polymerase sigma factor 70 region 4 type 2" evidence="8">
    <location>
        <begin position="113"/>
        <end position="161"/>
    </location>
</feature>
<dbReference type="GO" id="GO:0003677">
    <property type="term" value="F:DNA binding"/>
    <property type="evidence" value="ECO:0007669"/>
    <property type="project" value="UniProtKB-KW"/>
</dbReference>
<accession>A0A1E3TIA6</accession>
<feature type="domain" description="RNA polymerase sigma-70 region 2" evidence="7">
    <location>
        <begin position="10"/>
        <end position="74"/>
    </location>
</feature>
<keyword evidence="4" id="KW-0731">Sigma factor</keyword>
<dbReference type="NCBIfam" id="NF007214">
    <property type="entry name" value="PRK09636.1"/>
    <property type="match status" value="1"/>
</dbReference>
<dbReference type="GO" id="GO:0006352">
    <property type="term" value="P:DNA-templated transcription initiation"/>
    <property type="evidence" value="ECO:0007669"/>
    <property type="project" value="InterPro"/>
</dbReference>
<dbReference type="Pfam" id="PF04542">
    <property type="entry name" value="Sigma70_r2"/>
    <property type="match status" value="1"/>
</dbReference>
<evidence type="ECO:0000313" key="11">
    <source>
        <dbReference type="Proteomes" id="UP000252015"/>
    </source>
</evidence>
<organism evidence="10 11">
    <name type="scientific">Mycobacterium shimoidei</name>
    <dbReference type="NCBI Taxonomy" id="29313"/>
    <lineage>
        <taxon>Bacteria</taxon>
        <taxon>Bacillati</taxon>
        <taxon>Actinomycetota</taxon>
        <taxon>Actinomycetes</taxon>
        <taxon>Mycobacteriales</taxon>
        <taxon>Mycobacteriaceae</taxon>
        <taxon>Mycobacterium</taxon>
    </lineage>
</organism>